<dbReference type="InterPro" id="IPR038135">
    <property type="entry name" value="Methylthiotransferase_N_sf"/>
</dbReference>
<dbReference type="PROSITE" id="PS51449">
    <property type="entry name" value="MTTASE_N"/>
    <property type="match status" value="1"/>
</dbReference>
<evidence type="ECO:0000313" key="2">
    <source>
        <dbReference type="WBParaSite" id="BTMF_0000365001-mRNA-1"/>
    </source>
</evidence>
<dbReference type="GO" id="GO:0046872">
    <property type="term" value="F:metal ion binding"/>
    <property type="evidence" value="ECO:0007669"/>
    <property type="project" value="UniProtKB-KW"/>
</dbReference>
<dbReference type="Pfam" id="PF00919">
    <property type="entry name" value="UPF0004"/>
    <property type="match status" value="1"/>
</dbReference>
<organism evidence="2">
    <name type="scientific">Brugia timori</name>
    <dbReference type="NCBI Taxonomy" id="42155"/>
    <lineage>
        <taxon>Eukaryota</taxon>
        <taxon>Metazoa</taxon>
        <taxon>Ecdysozoa</taxon>
        <taxon>Nematoda</taxon>
        <taxon>Chromadorea</taxon>
        <taxon>Rhabditida</taxon>
        <taxon>Spirurina</taxon>
        <taxon>Spiruromorpha</taxon>
        <taxon>Filarioidea</taxon>
        <taxon>Onchocercidae</taxon>
        <taxon>Brugia</taxon>
    </lineage>
</organism>
<dbReference type="InterPro" id="IPR013848">
    <property type="entry name" value="Methylthiotransferase_N"/>
</dbReference>
<dbReference type="GO" id="GO:0035596">
    <property type="term" value="F:methylthiotransferase activity"/>
    <property type="evidence" value="ECO:0007669"/>
    <property type="project" value="InterPro"/>
</dbReference>
<protein>
    <submittedName>
        <fullName evidence="2">MTTase N-terminal domain-containing protein</fullName>
    </submittedName>
</protein>
<sequence length="47" mass="5273">LDYFVSKASSEHSVKFITYGCQMNVNDVELVRSLLLSSGYVETDDVI</sequence>
<dbReference type="WBParaSite" id="BTMF_0000365001-mRNA-1">
    <property type="protein sequence ID" value="BTMF_0000365001-mRNA-1"/>
    <property type="gene ID" value="BTMF_0000365001"/>
</dbReference>
<proteinExistence type="predicted"/>
<dbReference type="AlphaFoldDB" id="A0A0R3QBC5"/>
<evidence type="ECO:0000259" key="1">
    <source>
        <dbReference type="PROSITE" id="PS51449"/>
    </source>
</evidence>
<name>A0A0R3QBC5_9BILA</name>
<dbReference type="Gene3D" id="3.40.50.12160">
    <property type="entry name" value="Methylthiotransferase, N-terminal domain"/>
    <property type="match status" value="1"/>
</dbReference>
<dbReference type="GO" id="GO:0051539">
    <property type="term" value="F:4 iron, 4 sulfur cluster binding"/>
    <property type="evidence" value="ECO:0007669"/>
    <property type="project" value="UniProtKB-KW"/>
</dbReference>
<reference evidence="2" key="1">
    <citation type="submission" date="2017-02" db="UniProtKB">
        <authorList>
            <consortium name="WormBaseParasite"/>
        </authorList>
    </citation>
    <scope>IDENTIFICATION</scope>
</reference>
<feature type="domain" description="MTTase N-terminal" evidence="1">
    <location>
        <begin position="12"/>
        <end position="47"/>
    </location>
</feature>
<accession>A0A0R3QBC5</accession>